<dbReference type="SUPFAM" id="SSF51905">
    <property type="entry name" value="FAD/NAD(P)-binding domain"/>
    <property type="match status" value="1"/>
</dbReference>
<name>X1L0L1_9ZZZZ</name>
<comment type="similarity">
    <text evidence="5">Belongs to the L2HGDH family.</text>
</comment>
<evidence type="ECO:0000313" key="7">
    <source>
        <dbReference type="EMBL" id="GAI12478.1"/>
    </source>
</evidence>
<dbReference type="Gene3D" id="3.50.50.60">
    <property type="entry name" value="FAD/NAD(P)-binding domain"/>
    <property type="match status" value="1"/>
</dbReference>
<keyword evidence="3" id="KW-0274">FAD</keyword>
<evidence type="ECO:0000256" key="5">
    <source>
        <dbReference type="ARBA" id="ARBA00037941"/>
    </source>
</evidence>
<dbReference type="EMBL" id="BARV01006407">
    <property type="protein sequence ID" value="GAI12478.1"/>
    <property type="molecule type" value="Genomic_DNA"/>
</dbReference>
<comment type="cofactor">
    <cofactor evidence="1">
        <name>FAD</name>
        <dbReference type="ChEBI" id="CHEBI:57692"/>
    </cofactor>
</comment>
<accession>X1L0L1</accession>
<dbReference type="PANTHER" id="PTHR43104">
    <property type="entry name" value="L-2-HYDROXYGLUTARATE DEHYDROGENASE, MITOCHONDRIAL"/>
    <property type="match status" value="1"/>
</dbReference>
<comment type="caution">
    <text evidence="7">The sequence shown here is derived from an EMBL/GenBank/DDBJ whole genome shotgun (WGS) entry which is preliminary data.</text>
</comment>
<dbReference type="InterPro" id="IPR036188">
    <property type="entry name" value="FAD/NAD-bd_sf"/>
</dbReference>
<dbReference type="InterPro" id="IPR006076">
    <property type="entry name" value="FAD-dep_OxRdtase"/>
</dbReference>
<evidence type="ECO:0000256" key="3">
    <source>
        <dbReference type="ARBA" id="ARBA00022827"/>
    </source>
</evidence>
<protein>
    <recommendedName>
        <fullName evidence="6">FAD dependent oxidoreductase domain-containing protein</fullName>
    </recommendedName>
</protein>
<keyword evidence="2" id="KW-0285">Flavoprotein</keyword>
<evidence type="ECO:0000256" key="1">
    <source>
        <dbReference type="ARBA" id="ARBA00001974"/>
    </source>
</evidence>
<dbReference type="Gene3D" id="3.30.9.10">
    <property type="entry name" value="D-Amino Acid Oxidase, subunit A, domain 2"/>
    <property type="match status" value="1"/>
</dbReference>
<feature type="domain" description="FAD dependent oxidoreductase" evidence="6">
    <location>
        <begin position="28"/>
        <end position="308"/>
    </location>
</feature>
<dbReference type="AlphaFoldDB" id="X1L0L1"/>
<gene>
    <name evidence="7" type="ORF">S06H3_13132</name>
</gene>
<reference evidence="7" key="1">
    <citation type="journal article" date="2014" name="Front. Microbiol.">
        <title>High frequency of phylogenetically diverse reductive dehalogenase-homologous genes in deep subseafloor sedimentary metagenomes.</title>
        <authorList>
            <person name="Kawai M."/>
            <person name="Futagami T."/>
            <person name="Toyoda A."/>
            <person name="Takaki Y."/>
            <person name="Nishi S."/>
            <person name="Hori S."/>
            <person name="Arai W."/>
            <person name="Tsubouchi T."/>
            <person name="Morono Y."/>
            <person name="Uchiyama I."/>
            <person name="Ito T."/>
            <person name="Fujiyama A."/>
            <person name="Inagaki F."/>
            <person name="Takami H."/>
        </authorList>
    </citation>
    <scope>NUCLEOTIDE SEQUENCE</scope>
    <source>
        <strain evidence="7">Expedition CK06-06</strain>
    </source>
</reference>
<proteinExistence type="inferred from homology"/>
<dbReference type="Pfam" id="PF01266">
    <property type="entry name" value="DAO"/>
    <property type="match status" value="1"/>
</dbReference>
<keyword evidence="4" id="KW-0560">Oxidoreductase</keyword>
<dbReference type="PANTHER" id="PTHR43104:SF2">
    <property type="entry name" value="L-2-HYDROXYGLUTARATE DEHYDROGENASE, MITOCHONDRIAL"/>
    <property type="match status" value="1"/>
</dbReference>
<evidence type="ECO:0000256" key="4">
    <source>
        <dbReference type="ARBA" id="ARBA00023002"/>
    </source>
</evidence>
<dbReference type="GO" id="GO:0005737">
    <property type="term" value="C:cytoplasm"/>
    <property type="evidence" value="ECO:0007669"/>
    <property type="project" value="TreeGrafter"/>
</dbReference>
<evidence type="ECO:0000256" key="2">
    <source>
        <dbReference type="ARBA" id="ARBA00022630"/>
    </source>
</evidence>
<feature type="non-terminal residue" evidence="7">
    <location>
        <position position="1"/>
    </location>
</feature>
<sequence length="319" mass="36139">PLWNRGQRLQNYFLSYFDNPFFRNGLENEIEGIEKIGPDEIKEAEPFCCGIAAIRVPCTGIIDFTEVAKKLGKLIEAESQGNKVLTSHKVLGFEKHDSFTKVVTNQGTFAARYIINCAGLHCDRIAKLDGVEAGVKIVPFRGDYYELTEEAREKVKNLIYPVPDPAFPFLGVHFTRKIDGSVECGPNAVFSFKREGYRKTDFSVRDCWDSLSYWGTWKMFLRHWRYGLDEYSRAFSKKLFLRQLQRLIPLLGAEDIKPGNAGVRAQAVGSDGRPIDDFRIERRENSIHILNAPSPAATASLAIGDYVNEIATENFKLKD</sequence>
<organism evidence="7">
    <name type="scientific">marine sediment metagenome</name>
    <dbReference type="NCBI Taxonomy" id="412755"/>
    <lineage>
        <taxon>unclassified sequences</taxon>
        <taxon>metagenomes</taxon>
        <taxon>ecological metagenomes</taxon>
    </lineage>
</organism>
<dbReference type="GO" id="GO:0047545">
    <property type="term" value="F:(S)-2-hydroxyglutarate dehydrogenase activity"/>
    <property type="evidence" value="ECO:0007669"/>
    <property type="project" value="TreeGrafter"/>
</dbReference>
<evidence type="ECO:0000259" key="6">
    <source>
        <dbReference type="Pfam" id="PF01266"/>
    </source>
</evidence>
<dbReference type="NCBIfam" id="NF008726">
    <property type="entry name" value="PRK11728.1"/>
    <property type="match status" value="1"/>
</dbReference>